<dbReference type="AlphaFoldDB" id="A0AAD5VYM4"/>
<keyword evidence="4" id="KW-1185">Reference proteome</keyword>
<feature type="chain" id="PRO_5041990684" evidence="2">
    <location>
        <begin position="20"/>
        <end position="353"/>
    </location>
</feature>
<evidence type="ECO:0000256" key="2">
    <source>
        <dbReference type="SAM" id="SignalP"/>
    </source>
</evidence>
<proteinExistence type="predicted"/>
<dbReference type="Proteomes" id="UP001213000">
    <property type="component" value="Unassembled WGS sequence"/>
</dbReference>
<evidence type="ECO:0000313" key="3">
    <source>
        <dbReference type="EMBL" id="KAJ3570563.1"/>
    </source>
</evidence>
<reference evidence="3" key="1">
    <citation type="submission" date="2022-07" db="EMBL/GenBank/DDBJ databases">
        <title>Genome Sequence of Leucocoprinus birnbaumii.</title>
        <authorList>
            <person name="Buettner E."/>
        </authorList>
    </citation>
    <scope>NUCLEOTIDE SEQUENCE</scope>
    <source>
        <strain evidence="3">VT141</strain>
    </source>
</reference>
<evidence type="ECO:0000313" key="4">
    <source>
        <dbReference type="Proteomes" id="UP001213000"/>
    </source>
</evidence>
<evidence type="ECO:0000256" key="1">
    <source>
        <dbReference type="SAM" id="MobiDB-lite"/>
    </source>
</evidence>
<feature type="signal peptide" evidence="2">
    <location>
        <begin position="1"/>
        <end position="19"/>
    </location>
</feature>
<protein>
    <submittedName>
        <fullName evidence="3">Uncharacterized protein</fullName>
    </submittedName>
</protein>
<organism evidence="3 4">
    <name type="scientific">Leucocoprinus birnbaumii</name>
    <dbReference type="NCBI Taxonomy" id="56174"/>
    <lineage>
        <taxon>Eukaryota</taxon>
        <taxon>Fungi</taxon>
        <taxon>Dikarya</taxon>
        <taxon>Basidiomycota</taxon>
        <taxon>Agaricomycotina</taxon>
        <taxon>Agaricomycetes</taxon>
        <taxon>Agaricomycetidae</taxon>
        <taxon>Agaricales</taxon>
        <taxon>Agaricineae</taxon>
        <taxon>Agaricaceae</taxon>
        <taxon>Leucocoprinus</taxon>
    </lineage>
</organism>
<sequence>MARFILIFVSAYLVACAHSQLLPGTAPDKTQAGQAGTNKCGTQSSQSSMCQNAFLNSVDDFCLYAPPQPGPASTIGDTEREEVSWCMKSGYGTRLIPDGAITGAHFIETPDFVQITGVGDLTLLNIPKGDAGGEVILSAVLFSQAPSGNLSKSMSGQTSCRTRSSASELASPVPAPHSCVNTSTMLWVASGTCLEIMVQASLRARLKTERFELLIYLKDLWPTRHSRCASRPHKLQLCNNKHNQQRCRRDHNFSRWNSAKAYYQLTGDFIVYYTILVLVIAHFLPRHDLDHLTSFDFTSGVNNLPGCQCFIRSLKLNCFLSTCGYNVFISRSRVNGWIEQLSSCFKPMKHLKL</sequence>
<feature type="region of interest" description="Disordered" evidence="1">
    <location>
        <begin position="153"/>
        <end position="173"/>
    </location>
</feature>
<gene>
    <name evidence="3" type="ORF">NP233_g4325</name>
</gene>
<comment type="caution">
    <text evidence="3">The sequence shown here is derived from an EMBL/GenBank/DDBJ whole genome shotgun (WGS) entry which is preliminary data.</text>
</comment>
<dbReference type="EMBL" id="JANIEX010000231">
    <property type="protein sequence ID" value="KAJ3570563.1"/>
    <property type="molecule type" value="Genomic_DNA"/>
</dbReference>
<keyword evidence="2" id="KW-0732">Signal</keyword>
<accession>A0AAD5VYM4</accession>
<name>A0AAD5VYM4_9AGAR</name>
<feature type="compositionally biased region" description="Polar residues" evidence="1">
    <location>
        <begin position="153"/>
        <end position="168"/>
    </location>
</feature>